<evidence type="ECO:0000313" key="2">
    <source>
        <dbReference type="EMBL" id="MBD0850959.1"/>
    </source>
</evidence>
<dbReference type="EMBL" id="JABTCG010000003">
    <property type="protein sequence ID" value="MBD0850959.1"/>
    <property type="molecule type" value="Genomic_DNA"/>
</dbReference>
<gene>
    <name evidence="2" type="ORF">HPE63_09790</name>
</gene>
<feature type="chain" id="PRO_5045367769" description="DUF4142 domain-containing protein" evidence="1">
    <location>
        <begin position="25"/>
        <end position="228"/>
    </location>
</feature>
<keyword evidence="1" id="KW-0732">Signal</keyword>
<keyword evidence="3" id="KW-1185">Reference proteome</keyword>
<name>A0ABR7VBB4_9FLAO</name>
<evidence type="ECO:0000313" key="3">
    <source>
        <dbReference type="Proteomes" id="UP000598350"/>
    </source>
</evidence>
<evidence type="ECO:0008006" key="4">
    <source>
        <dbReference type="Google" id="ProtNLM"/>
    </source>
</evidence>
<feature type="signal peptide" evidence="1">
    <location>
        <begin position="1"/>
        <end position="24"/>
    </location>
</feature>
<organism evidence="2 3">
    <name type="scientific">Maribacter arenosus</name>
    <dbReference type="NCBI Taxonomy" id="1854708"/>
    <lineage>
        <taxon>Bacteria</taxon>
        <taxon>Pseudomonadati</taxon>
        <taxon>Bacteroidota</taxon>
        <taxon>Flavobacteriia</taxon>
        <taxon>Flavobacteriales</taxon>
        <taxon>Flavobacteriaceae</taxon>
        <taxon>Maribacter</taxon>
    </lineage>
</organism>
<comment type="caution">
    <text evidence="2">The sequence shown here is derived from an EMBL/GenBank/DDBJ whole genome shotgun (WGS) entry which is preliminary data.</text>
</comment>
<reference evidence="2 3" key="1">
    <citation type="submission" date="2020-05" db="EMBL/GenBank/DDBJ databases">
        <title>The draft genome sequence of Maribacter arenosus CAU 1321.</title>
        <authorList>
            <person name="Mu L."/>
        </authorList>
    </citation>
    <scope>NUCLEOTIDE SEQUENCE [LARGE SCALE GENOMIC DNA]</scope>
    <source>
        <strain evidence="2 3">CAU 1321</strain>
    </source>
</reference>
<accession>A0ABR7VBB4</accession>
<proteinExistence type="predicted"/>
<evidence type="ECO:0000256" key="1">
    <source>
        <dbReference type="SAM" id="SignalP"/>
    </source>
</evidence>
<sequence length="228" mass="25646">MMKNYSLIAIVLLVLFSSFTVDNACDYAGSNINYVKSQTEKALAVDDINQARFYTYKAVNSIEKSKKQLKDCGCNYAEESITDGLSNLIHATKATSLNGARILLNRALEHIIGAIESIEEHELHNSKYGSDLLAMNTIVSNAEKVAMKKPSGKEFEVKIDTYLEKYRESLDKIVNSVDCESARAFAENIYFHCEQQLLLPNLSEGKKYYNFRTKEITAEALEKLKGCK</sequence>
<protein>
    <recommendedName>
        <fullName evidence="4">DUF4142 domain-containing protein</fullName>
    </recommendedName>
</protein>
<dbReference type="Proteomes" id="UP000598350">
    <property type="component" value="Unassembled WGS sequence"/>
</dbReference>